<name>A0A8J3DKF6_9HYPH</name>
<dbReference type="AlphaFoldDB" id="A0A8J3DKF6"/>
<evidence type="ECO:0000313" key="2">
    <source>
        <dbReference type="Proteomes" id="UP000641137"/>
    </source>
</evidence>
<reference evidence="1" key="1">
    <citation type="journal article" date="2014" name="Int. J. Syst. Evol. Microbiol.">
        <title>Complete genome sequence of Corynebacterium casei LMG S-19264T (=DSM 44701T), isolated from a smear-ripened cheese.</title>
        <authorList>
            <consortium name="US DOE Joint Genome Institute (JGI-PGF)"/>
            <person name="Walter F."/>
            <person name="Albersmeier A."/>
            <person name="Kalinowski J."/>
            <person name="Ruckert C."/>
        </authorList>
    </citation>
    <scope>NUCLEOTIDE SEQUENCE</scope>
    <source>
        <strain evidence="1">KCTC 42097</strain>
    </source>
</reference>
<evidence type="ECO:0000313" key="1">
    <source>
        <dbReference type="EMBL" id="GHC77573.1"/>
    </source>
</evidence>
<comment type="caution">
    <text evidence="1">The sequence shown here is derived from an EMBL/GenBank/DDBJ whole genome shotgun (WGS) entry which is preliminary data.</text>
</comment>
<protein>
    <submittedName>
        <fullName evidence="1">Uncharacterized protein</fullName>
    </submittedName>
</protein>
<accession>A0A8J3DKF6</accession>
<sequence length="98" mass="10629">MPSIPKQGAARFSVIEASAFVVSGRSNEAASRELSNIAAEGLRNDARVGNLRIKIPFAFAMKDDPSVLGKWIGKNGVWTRKILFSGLTPELDLKLRSS</sequence>
<organism evidence="1 2">
    <name type="scientific">Limoniibacter endophyticus</name>
    <dbReference type="NCBI Taxonomy" id="1565040"/>
    <lineage>
        <taxon>Bacteria</taxon>
        <taxon>Pseudomonadati</taxon>
        <taxon>Pseudomonadota</taxon>
        <taxon>Alphaproteobacteria</taxon>
        <taxon>Hyphomicrobiales</taxon>
        <taxon>Bartonellaceae</taxon>
        <taxon>Limoniibacter</taxon>
    </lineage>
</organism>
<reference evidence="1" key="2">
    <citation type="submission" date="2020-09" db="EMBL/GenBank/DDBJ databases">
        <authorList>
            <person name="Sun Q."/>
            <person name="Kim S."/>
        </authorList>
    </citation>
    <scope>NUCLEOTIDE SEQUENCE</scope>
    <source>
        <strain evidence="1">KCTC 42097</strain>
    </source>
</reference>
<dbReference type="EMBL" id="BMZO01000010">
    <property type="protein sequence ID" value="GHC77573.1"/>
    <property type="molecule type" value="Genomic_DNA"/>
</dbReference>
<dbReference type="Proteomes" id="UP000641137">
    <property type="component" value="Unassembled WGS sequence"/>
</dbReference>
<keyword evidence="2" id="KW-1185">Reference proteome</keyword>
<proteinExistence type="predicted"/>
<gene>
    <name evidence="1" type="ORF">GCM10010136_28890</name>
</gene>